<evidence type="ECO:0000313" key="1">
    <source>
        <dbReference type="EMBL" id="KAJ9655187.1"/>
    </source>
</evidence>
<dbReference type="Proteomes" id="UP001172386">
    <property type="component" value="Unassembled WGS sequence"/>
</dbReference>
<comment type="caution">
    <text evidence="1">The sequence shown here is derived from an EMBL/GenBank/DDBJ whole genome shotgun (WGS) entry which is preliminary data.</text>
</comment>
<accession>A0ACC3A544</accession>
<reference evidence="1" key="1">
    <citation type="submission" date="2022-10" db="EMBL/GenBank/DDBJ databases">
        <title>Culturing micro-colonial fungi from biological soil crusts in the Mojave desert and describing Neophaeococcomyces mojavensis, and introducing the new genera and species Taxawa tesnikishii.</title>
        <authorList>
            <person name="Kurbessoian T."/>
            <person name="Stajich J.E."/>
        </authorList>
    </citation>
    <scope>NUCLEOTIDE SEQUENCE</scope>
    <source>
        <strain evidence="1">JES_112</strain>
    </source>
</reference>
<keyword evidence="2" id="KW-1185">Reference proteome</keyword>
<name>A0ACC3A544_9EURO</name>
<protein>
    <submittedName>
        <fullName evidence="1">Uncharacterized protein</fullName>
    </submittedName>
</protein>
<dbReference type="EMBL" id="JAPDRQ010000102">
    <property type="protein sequence ID" value="KAJ9655187.1"/>
    <property type="molecule type" value="Genomic_DNA"/>
</dbReference>
<proteinExistence type="predicted"/>
<evidence type="ECO:0000313" key="2">
    <source>
        <dbReference type="Proteomes" id="UP001172386"/>
    </source>
</evidence>
<gene>
    <name evidence="1" type="ORF">H2198_005883</name>
</gene>
<organism evidence="1 2">
    <name type="scientific">Neophaeococcomyces mojaviensis</name>
    <dbReference type="NCBI Taxonomy" id="3383035"/>
    <lineage>
        <taxon>Eukaryota</taxon>
        <taxon>Fungi</taxon>
        <taxon>Dikarya</taxon>
        <taxon>Ascomycota</taxon>
        <taxon>Pezizomycotina</taxon>
        <taxon>Eurotiomycetes</taxon>
        <taxon>Chaetothyriomycetidae</taxon>
        <taxon>Chaetothyriales</taxon>
        <taxon>Chaetothyriales incertae sedis</taxon>
        <taxon>Neophaeococcomyces</taxon>
    </lineage>
</organism>
<sequence>MNTPDVMVKFETCTWTVREDIVPSASTFFELFVQNDWSEHDRNFQPTESLGTMTNHGPSPGSLGPSGFGIFDYDTNDAKRNNVLTVRRFLIRVRIWYGILQQLLRSERGRKERVRDKINRRKEDKEDWFRLGTTSMPGHYLSGLAEKLKAWMPQACVDASFSTSQFRKGQPLIGFLGSGKTTLILNLIPQLPQTYKLALLKNEYGDVAVDSALASEVSISGIRELLNGCICCNLVGQLGDALFELRNGVETRNGSPPSRPDRIIVETSGSAFPATLAMEVNRIARETPGSFVLDGVVSVIDVENWKGYEDTSVTAKMQAKYTDLIVYNKWELVSEQAFETCQDRVGDLDVQTAWVKSQKGKVDLGIIVGIDGALISKKGISLDGVEVQQEQQHQHDEHEHGHEHYESHQDEIEVLSVVLKAESVEEGKVPGIQLDDFEDLLLSAPKDEVYRIKGLVASSSPPSDSSGEQGSSLHDGTGIYILNWAFSRWTYTQMNTSDLSALNGASARLTFMLARYESTKWKRKLEEGSLLHLEGGVKSELSVQKIG</sequence>